<keyword evidence="2" id="KW-1185">Reference proteome</keyword>
<comment type="caution">
    <text evidence="1">The sequence shown here is derived from an EMBL/GenBank/DDBJ whole genome shotgun (WGS) entry which is preliminary data.</text>
</comment>
<proteinExistence type="predicted"/>
<accession>A0ABW1DZ86</accession>
<dbReference type="RefSeq" id="WP_381364692.1">
    <property type="nucleotide sequence ID" value="NZ_JBHSOA010000042.1"/>
</dbReference>
<evidence type="ECO:0000313" key="2">
    <source>
        <dbReference type="Proteomes" id="UP001596180"/>
    </source>
</evidence>
<sequence>MEADRDDMPMLDGEAGVLPAQAWTGADFDRAFAGAFDRTAWAGRPSLPLPGPAQ</sequence>
<name>A0ABW1DZ86_9ACTN</name>
<reference evidence="2" key="1">
    <citation type="journal article" date="2019" name="Int. J. Syst. Evol. Microbiol.">
        <title>The Global Catalogue of Microorganisms (GCM) 10K type strain sequencing project: providing services to taxonomists for standard genome sequencing and annotation.</title>
        <authorList>
            <consortium name="The Broad Institute Genomics Platform"/>
            <consortium name="The Broad Institute Genome Sequencing Center for Infectious Disease"/>
            <person name="Wu L."/>
            <person name="Ma J."/>
        </authorList>
    </citation>
    <scope>NUCLEOTIDE SEQUENCE [LARGE SCALE GENOMIC DNA]</scope>
    <source>
        <strain evidence="2">JCM 10411</strain>
    </source>
</reference>
<evidence type="ECO:0000313" key="1">
    <source>
        <dbReference type="EMBL" id="MFC5853970.1"/>
    </source>
</evidence>
<protein>
    <submittedName>
        <fullName evidence="1">Uncharacterized protein</fullName>
    </submittedName>
</protein>
<dbReference type="Proteomes" id="UP001596180">
    <property type="component" value="Unassembled WGS sequence"/>
</dbReference>
<gene>
    <name evidence="1" type="ORF">ACFPZI_19820</name>
</gene>
<dbReference type="EMBL" id="JBHSOA010000042">
    <property type="protein sequence ID" value="MFC5853970.1"/>
    <property type="molecule type" value="Genomic_DNA"/>
</dbReference>
<organism evidence="1 2">
    <name type="scientific">Streptomyces chlorus</name>
    <dbReference type="NCBI Taxonomy" id="887452"/>
    <lineage>
        <taxon>Bacteria</taxon>
        <taxon>Bacillati</taxon>
        <taxon>Actinomycetota</taxon>
        <taxon>Actinomycetes</taxon>
        <taxon>Kitasatosporales</taxon>
        <taxon>Streptomycetaceae</taxon>
        <taxon>Streptomyces</taxon>
    </lineage>
</organism>